<gene>
    <name evidence="1" type="ORF">AVDCRST_MAG58-1207</name>
</gene>
<organism evidence="1">
    <name type="scientific">uncultured Rubrobacteraceae bacterium</name>
    <dbReference type="NCBI Taxonomy" id="349277"/>
    <lineage>
        <taxon>Bacteria</taxon>
        <taxon>Bacillati</taxon>
        <taxon>Actinomycetota</taxon>
        <taxon>Rubrobacteria</taxon>
        <taxon>Rubrobacterales</taxon>
        <taxon>Rubrobacteraceae</taxon>
        <taxon>environmental samples</taxon>
    </lineage>
</organism>
<name>A0A6J4QU01_9ACTN</name>
<protein>
    <submittedName>
        <fullName evidence="1">Uncharacterized protein</fullName>
    </submittedName>
</protein>
<sequence>MDGSSVTREAHHAAPRCLISLHERANGTSLDGEGIQAWLEWEWEAMRWRVPVEISRDELEALVERSTVVLEREKHRLIHETDWRRWGARGGRETLRRYGPRWFSLLARRRWGRIGPEELEAARWTQ</sequence>
<proteinExistence type="predicted"/>
<accession>A0A6J4QU01</accession>
<dbReference type="AlphaFoldDB" id="A0A6J4QU01"/>
<dbReference type="EMBL" id="CADCVF010000033">
    <property type="protein sequence ID" value="CAA9454969.1"/>
    <property type="molecule type" value="Genomic_DNA"/>
</dbReference>
<evidence type="ECO:0000313" key="1">
    <source>
        <dbReference type="EMBL" id="CAA9454969.1"/>
    </source>
</evidence>
<reference evidence="1" key="1">
    <citation type="submission" date="2020-02" db="EMBL/GenBank/DDBJ databases">
        <authorList>
            <person name="Meier V. D."/>
        </authorList>
    </citation>
    <scope>NUCLEOTIDE SEQUENCE</scope>
    <source>
        <strain evidence="1">AVDCRST_MAG58</strain>
    </source>
</reference>